<dbReference type="Pfam" id="PF22980">
    <property type="entry name" value="Myb_DNA-bind_8"/>
    <property type="match status" value="1"/>
</dbReference>
<name>A0A135LXP0_PENPA</name>
<evidence type="ECO:0000256" key="1">
    <source>
        <dbReference type="SAM" id="MobiDB-lite"/>
    </source>
</evidence>
<comment type="caution">
    <text evidence="3">The sequence shown here is derived from an EMBL/GenBank/DDBJ whole genome shotgun (WGS) entry which is preliminary data.</text>
</comment>
<organism evidence="3 4">
    <name type="scientific">Penicillium patulum</name>
    <name type="common">Penicillium griseofulvum</name>
    <dbReference type="NCBI Taxonomy" id="5078"/>
    <lineage>
        <taxon>Eukaryota</taxon>
        <taxon>Fungi</taxon>
        <taxon>Dikarya</taxon>
        <taxon>Ascomycota</taxon>
        <taxon>Pezizomycotina</taxon>
        <taxon>Eurotiomycetes</taxon>
        <taxon>Eurotiomycetidae</taxon>
        <taxon>Eurotiales</taxon>
        <taxon>Aspergillaceae</taxon>
        <taxon>Penicillium</taxon>
    </lineage>
</organism>
<accession>A0A135LXP0</accession>
<dbReference type="RefSeq" id="XP_040652240.1">
    <property type="nucleotide sequence ID" value="XM_040788468.1"/>
</dbReference>
<dbReference type="GeneID" id="63703768"/>
<gene>
    <name evidence="3" type="ORF">PGRI_007550</name>
</gene>
<keyword evidence="4" id="KW-1185">Reference proteome</keyword>
<dbReference type="Proteomes" id="UP000070168">
    <property type="component" value="Unassembled WGS sequence"/>
</dbReference>
<proteinExistence type="predicted"/>
<dbReference type="EMBL" id="LHQR01000014">
    <property type="protein sequence ID" value="KXG53705.1"/>
    <property type="molecule type" value="Genomic_DNA"/>
</dbReference>
<sequence length="119" mass="13019">MMEDTTSPSPALALANVKVKVSKETTKASDEVFLLTLLEGVDYEGAAATLGITKAACRMRYTRLREKHGFKKVRAKRIPRGKKEAANTTKSIASKEADVTKDDANDNTEEATVEKTTEK</sequence>
<protein>
    <recommendedName>
        <fullName evidence="2">Myb-like DNA-binding domain-containing protein</fullName>
    </recommendedName>
</protein>
<dbReference type="InterPro" id="IPR054505">
    <property type="entry name" value="Myb_DNA-bind_8"/>
</dbReference>
<feature type="compositionally biased region" description="Basic and acidic residues" evidence="1">
    <location>
        <begin position="93"/>
        <end position="104"/>
    </location>
</feature>
<feature type="domain" description="Myb-like DNA-binding" evidence="2">
    <location>
        <begin position="41"/>
        <end position="69"/>
    </location>
</feature>
<dbReference type="AlphaFoldDB" id="A0A135LXP0"/>
<evidence type="ECO:0000313" key="4">
    <source>
        <dbReference type="Proteomes" id="UP000070168"/>
    </source>
</evidence>
<evidence type="ECO:0000259" key="2">
    <source>
        <dbReference type="Pfam" id="PF22980"/>
    </source>
</evidence>
<dbReference type="OrthoDB" id="4365092at2759"/>
<evidence type="ECO:0000313" key="3">
    <source>
        <dbReference type="EMBL" id="KXG53705.1"/>
    </source>
</evidence>
<feature type="region of interest" description="Disordered" evidence="1">
    <location>
        <begin position="74"/>
        <end position="119"/>
    </location>
</feature>
<reference evidence="3 4" key="1">
    <citation type="journal article" date="2016" name="BMC Genomics">
        <title>Genome sequencing and secondary metabolism of the postharvest pathogen Penicillium griseofulvum.</title>
        <authorList>
            <person name="Banani H."/>
            <person name="Marcet-Houben M."/>
            <person name="Ballester A.R."/>
            <person name="Abbruscato P."/>
            <person name="Gonzalez-Candelas L."/>
            <person name="Gabaldon T."/>
            <person name="Spadaro D."/>
        </authorList>
    </citation>
    <scope>NUCLEOTIDE SEQUENCE [LARGE SCALE GENOMIC DNA]</scope>
    <source>
        <strain evidence="3 4">PG3</strain>
    </source>
</reference>